<keyword evidence="2" id="KW-1133">Transmembrane helix</keyword>
<dbReference type="PROSITE" id="PS50297">
    <property type="entry name" value="ANK_REP_REGION"/>
    <property type="match status" value="1"/>
</dbReference>
<dbReference type="Gramene" id="CDP09709">
    <property type="protein sequence ID" value="CDP09709"/>
    <property type="gene ID" value="GSCOC_T00030147001"/>
</dbReference>
<dbReference type="Proteomes" id="UP000295252">
    <property type="component" value="Chromosome I"/>
</dbReference>
<sequence length="442" mass="48703">MEKRLSEAAQSGEISELYELLRLDPTILDKYDEPSFVDTPAHIAAAAGSSHFAIEVLSLKPSFGSKLNPDGYSPLDLALQSEQYPTVKRLVKYDPELIRVKGRERLTPLHYVAQVGDADLLAYFLLLCPKSIQDLTIRGETAVHIAVRYIKVRALRVLLGWLEIAENEQILNWKDENGDTALHIAASTNNFEARDVVRLVISEVKRLKTINAKNLEGLTCLDTFLGLAIRGDERIAKALRDAGAKRSSSLRPSDNLADILSRNPGRMLDFYAALNDVSSETRNALLVVAVLFVTATYSAVLKPPGGISSAGDTILSFQNPCNISSSSSFAGNNTTIYTSNGATGKAQMDGELFPSFITLNTALFVISLRVIFLLLPRPLSLYMGTFGVCLLANYLLSVAIISPERAFSQVFANVFMILILHMISMLFENQDLNPLRRPDLYM</sequence>
<dbReference type="Pfam" id="PF00023">
    <property type="entry name" value="Ank"/>
    <property type="match status" value="1"/>
</dbReference>
<feature type="transmembrane region" description="Helical" evidence="2">
    <location>
        <begin position="381"/>
        <end position="401"/>
    </location>
</feature>
<feature type="transmembrane region" description="Helical" evidence="2">
    <location>
        <begin position="352"/>
        <end position="374"/>
    </location>
</feature>
<feature type="transmembrane region" description="Helical" evidence="2">
    <location>
        <begin position="407"/>
        <end position="427"/>
    </location>
</feature>
<evidence type="ECO:0000259" key="3">
    <source>
        <dbReference type="Pfam" id="PF13962"/>
    </source>
</evidence>
<dbReference type="InParanoid" id="A0A068UNC2"/>
<dbReference type="InterPro" id="IPR002110">
    <property type="entry name" value="Ankyrin_rpt"/>
</dbReference>
<name>A0A068UNC2_COFCA</name>
<feature type="repeat" description="ANK" evidence="1">
    <location>
        <begin position="177"/>
        <end position="212"/>
    </location>
</feature>
<gene>
    <name evidence="4" type="ORF">GSCOC_T00030147001</name>
</gene>
<evidence type="ECO:0000313" key="4">
    <source>
        <dbReference type="EMBL" id="CDP09709.1"/>
    </source>
</evidence>
<dbReference type="Pfam" id="PF12796">
    <property type="entry name" value="Ank_2"/>
    <property type="match status" value="1"/>
</dbReference>
<accession>A0A068UNC2</accession>
<keyword evidence="2" id="KW-0812">Transmembrane</keyword>
<dbReference type="AlphaFoldDB" id="A0A068UNC2"/>
<proteinExistence type="predicted"/>
<keyword evidence="1" id="KW-0040">ANK repeat</keyword>
<dbReference type="InterPro" id="IPR036770">
    <property type="entry name" value="Ankyrin_rpt-contain_sf"/>
</dbReference>
<feature type="domain" description="PGG" evidence="3">
    <location>
        <begin position="279"/>
        <end position="316"/>
    </location>
</feature>
<dbReference type="SUPFAM" id="SSF48403">
    <property type="entry name" value="Ankyrin repeat"/>
    <property type="match status" value="1"/>
</dbReference>
<dbReference type="SMART" id="SM00248">
    <property type="entry name" value="ANK"/>
    <property type="match status" value="6"/>
</dbReference>
<dbReference type="Gene3D" id="1.25.40.20">
    <property type="entry name" value="Ankyrin repeat-containing domain"/>
    <property type="match status" value="1"/>
</dbReference>
<dbReference type="EMBL" id="HG739124">
    <property type="protein sequence ID" value="CDP09709.1"/>
    <property type="molecule type" value="Genomic_DNA"/>
</dbReference>
<keyword evidence="5" id="KW-1185">Reference proteome</keyword>
<evidence type="ECO:0000256" key="2">
    <source>
        <dbReference type="SAM" id="Phobius"/>
    </source>
</evidence>
<dbReference type="OMA" id="MQNLEIG"/>
<dbReference type="PROSITE" id="PS50088">
    <property type="entry name" value="ANK_REPEAT"/>
    <property type="match status" value="1"/>
</dbReference>
<feature type="transmembrane region" description="Helical" evidence="2">
    <location>
        <begin position="284"/>
        <end position="301"/>
    </location>
</feature>
<dbReference type="FunCoup" id="A0A068UNC2">
    <property type="interactions" value="94"/>
</dbReference>
<dbReference type="PANTHER" id="PTHR24128:SF24">
    <property type="entry name" value="ANKYRIN REPEAT PROTEIN"/>
    <property type="match status" value="1"/>
</dbReference>
<organism evidence="4 5">
    <name type="scientific">Coffea canephora</name>
    <name type="common">Robusta coffee</name>
    <dbReference type="NCBI Taxonomy" id="49390"/>
    <lineage>
        <taxon>Eukaryota</taxon>
        <taxon>Viridiplantae</taxon>
        <taxon>Streptophyta</taxon>
        <taxon>Embryophyta</taxon>
        <taxon>Tracheophyta</taxon>
        <taxon>Spermatophyta</taxon>
        <taxon>Magnoliopsida</taxon>
        <taxon>eudicotyledons</taxon>
        <taxon>Gunneridae</taxon>
        <taxon>Pentapetalae</taxon>
        <taxon>asterids</taxon>
        <taxon>lamiids</taxon>
        <taxon>Gentianales</taxon>
        <taxon>Rubiaceae</taxon>
        <taxon>Ixoroideae</taxon>
        <taxon>Gardenieae complex</taxon>
        <taxon>Bertiereae - Coffeeae clade</taxon>
        <taxon>Coffeeae</taxon>
        <taxon>Coffea</taxon>
    </lineage>
</organism>
<dbReference type="Pfam" id="PF13962">
    <property type="entry name" value="PGG"/>
    <property type="match status" value="1"/>
</dbReference>
<evidence type="ECO:0000313" key="5">
    <source>
        <dbReference type="Proteomes" id="UP000295252"/>
    </source>
</evidence>
<dbReference type="InterPro" id="IPR026961">
    <property type="entry name" value="PGG_dom"/>
</dbReference>
<dbReference type="PANTHER" id="PTHR24128">
    <property type="entry name" value="HOMEOBOX PROTEIN WARIAI"/>
    <property type="match status" value="1"/>
</dbReference>
<keyword evidence="2" id="KW-0472">Membrane</keyword>
<protein>
    <recommendedName>
        <fullName evidence="3">PGG domain-containing protein</fullName>
    </recommendedName>
</protein>
<reference evidence="5" key="1">
    <citation type="journal article" date="2014" name="Science">
        <title>The coffee genome provides insight into the convergent evolution of caffeine biosynthesis.</title>
        <authorList>
            <person name="Denoeud F."/>
            <person name="Carretero-Paulet L."/>
            <person name="Dereeper A."/>
            <person name="Droc G."/>
            <person name="Guyot R."/>
            <person name="Pietrella M."/>
            <person name="Zheng C."/>
            <person name="Alberti A."/>
            <person name="Anthony F."/>
            <person name="Aprea G."/>
            <person name="Aury J.M."/>
            <person name="Bento P."/>
            <person name="Bernard M."/>
            <person name="Bocs S."/>
            <person name="Campa C."/>
            <person name="Cenci A."/>
            <person name="Combes M.C."/>
            <person name="Crouzillat D."/>
            <person name="Da Silva C."/>
            <person name="Daddiego L."/>
            <person name="De Bellis F."/>
            <person name="Dussert S."/>
            <person name="Garsmeur O."/>
            <person name="Gayraud T."/>
            <person name="Guignon V."/>
            <person name="Jahn K."/>
            <person name="Jamilloux V."/>
            <person name="Joet T."/>
            <person name="Labadie K."/>
            <person name="Lan T."/>
            <person name="Leclercq J."/>
            <person name="Lepelley M."/>
            <person name="Leroy T."/>
            <person name="Li L.T."/>
            <person name="Librado P."/>
            <person name="Lopez L."/>
            <person name="Munoz A."/>
            <person name="Noel B."/>
            <person name="Pallavicini A."/>
            <person name="Perrotta G."/>
            <person name="Poncet V."/>
            <person name="Pot D."/>
            <person name="Priyono X."/>
            <person name="Rigoreau M."/>
            <person name="Rouard M."/>
            <person name="Rozas J."/>
            <person name="Tranchant-Dubreuil C."/>
            <person name="VanBuren R."/>
            <person name="Zhang Q."/>
            <person name="Andrade A.C."/>
            <person name="Argout X."/>
            <person name="Bertrand B."/>
            <person name="de Kochko A."/>
            <person name="Graziosi G."/>
            <person name="Henry R.J."/>
            <person name="Jayarama X."/>
            <person name="Ming R."/>
            <person name="Nagai C."/>
            <person name="Rounsley S."/>
            <person name="Sankoff D."/>
            <person name="Giuliano G."/>
            <person name="Albert V.A."/>
            <person name="Wincker P."/>
            <person name="Lashermes P."/>
        </authorList>
    </citation>
    <scope>NUCLEOTIDE SEQUENCE [LARGE SCALE GENOMIC DNA]</scope>
    <source>
        <strain evidence="5">cv. DH200-94</strain>
    </source>
</reference>
<dbReference type="PhylomeDB" id="A0A068UNC2"/>
<evidence type="ECO:0000256" key="1">
    <source>
        <dbReference type="PROSITE-ProRule" id="PRU00023"/>
    </source>
</evidence>
<dbReference type="STRING" id="49390.A0A068UNC2"/>